<dbReference type="PANTHER" id="PTHR34239:SF2">
    <property type="entry name" value="TRANSPOSABLE ELEMENT P TRANSPOSASE_THAP9 CONSERVED DOMAIN-CONTAINING PROTEIN"/>
    <property type="match status" value="1"/>
</dbReference>
<feature type="region of interest" description="Disordered" evidence="1">
    <location>
        <begin position="62"/>
        <end position="102"/>
    </location>
</feature>
<name>A0A8W8MCD8_MAGGI</name>
<dbReference type="PANTHER" id="PTHR34239">
    <property type="entry name" value="APPLE DOMAIN-CONTAINING PROTEIN"/>
    <property type="match status" value="1"/>
</dbReference>
<organism evidence="2 3">
    <name type="scientific">Magallana gigas</name>
    <name type="common">Pacific oyster</name>
    <name type="synonym">Crassostrea gigas</name>
    <dbReference type="NCBI Taxonomy" id="29159"/>
    <lineage>
        <taxon>Eukaryota</taxon>
        <taxon>Metazoa</taxon>
        <taxon>Spiralia</taxon>
        <taxon>Lophotrochozoa</taxon>
        <taxon>Mollusca</taxon>
        <taxon>Bivalvia</taxon>
        <taxon>Autobranchia</taxon>
        <taxon>Pteriomorphia</taxon>
        <taxon>Ostreida</taxon>
        <taxon>Ostreoidea</taxon>
        <taxon>Ostreidae</taxon>
        <taxon>Magallana</taxon>
    </lineage>
</organism>
<proteinExistence type="predicted"/>
<evidence type="ECO:0000313" key="3">
    <source>
        <dbReference type="Proteomes" id="UP000005408"/>
    </source>
</evidence>
<keyword evidence="3" id="KW-1185">Reference proteome</keyword>
<dbReference type="Proteomes" id="UP000005408">
    <property type="component" value="Unassembled WGS sequence"/>
</dbReference>
<accession>A0A8W8MCD8</accession>
<dbReference type="AlphaFoldDB" id="A0A8W8MCD8"/>
<evidence type="ECO:0000256" key="1">
    <source>
        <dbReference type="SAM" id="MobiDB-lite"/>
    </source>
</evidence>
<dbReference type="EnsemblMetazoa" id="G32326.1">
    <property type="protein sequence ID" value="G32326.1:cds"/>
    <property type="gene ID" value="G32326"/>
</dbReference>
<sequence>MFAAGLSWPNVMNLAQHHGRRDILRPVLKSDHAGLCDTNVPVTSLLFGDDLSKTWKERREANRLGRDPYQSKNWKRTGYRSHYAQKNETQDKQSFKTKQRKM</sequence>
<reference evidence="2" key="1">
    <citation type="submission" date="2022-08" db="UniProtKB">
        <authorList>
            <consortium name="EnsemblMetazoa"/>
        </authorList>
    </citation>
    <scope>IDENTIFICATION</scope>
    <source>
        <strain evidence="2">05x7-T-G4-1.051#20</strain>
    </source>
</reference>
<evidence type="ECO:0000313" key="2">
    <source>
        <dbReference type="EnsemblMetazoa" id="G32326.1:cds"/>
    </source>
</evidence>
<protein>
    <submittedName>
        <fullName evidence="2">Uncharacterized protein</fullName>
    </submittedName>
</protein>